<dbReference type="PANTHER" id="PTHR12725">
    <property type="entry name" value="HALOACID DEHALOGENASE-LIKE HYDROLASE"/>
    <property type="match status" value="1"/>
</dbReference>
<dbReference type="InterPro" id="IPR006439">
    <property type="entry name" value="HAD-SF_hydro_IA"/>
</dbReference>
<dbReference type="Pfam" id="PF00702">
    <property type="entry name" value="Hydrolase"/>
    <property type="match status" value="1"/>
</dbReference>
<dbReference type="InterPro" id="IPR023214">
    <property type="entry name" value="HAD_sf"/>
</dbReference>
<reference evidence="2" key="1">
    <citation type="journal article" date="2019" name="Int. J. Syst. Evol. Microbiol.">
        <title>The Global Catalogue of Microorganisms (GCM) 10K type strain sequencing project: providing services to taxonomists for standard genome sequencing and annotation.</title>
        <authorList>
            <consortium name="The Broad Institute Genomics Platform"/>
            <consortium name="The Broad Institute Genome Sequencing Center for Infectious Disease"/>
            <person name="Wu L."/>
            <person name="Ma J."/>
        </authorList>
    </citation>
    <scope>NUCLEOTIDE SEQUENCE [LARGE SCALE GENOMIC DNA]</scope>
    <source>
        <strain evidence="2">NBRC 101365</strain>
    </source>
</reference>
<sequence>MSEGQMSETSQAEIAARFSGIHDWVFDLDNTLYPHHIDLHTQIGARMTDYVSSLLGLAPEEAWTLQRQYYLDHGLTLLGLMADHGIDPLDYLEKTHAIDYSALQPQPGLAAALAALPGRKFIFTNASRGHADAVATALGLSGLFDGVFDLVAAGYAPKPTADSYRKFLEGMGVDAHSAAMFEDLPRNLDVPHSLGMVTVLIIPSAQEKVPIWWDSQSTATARADFVTDDLAGFLAAIVGTSQT</sequence>
<dbReference type="Gene3D" id="1.10.150.450">
    <property type="match status" value="1"/>
</dbReference>
<dbReference type="EMBL" id="BSPC01000022">
    <property type="protein sequence ID" value="GLS19414.1"/>
    <property type="molecule type" value="Genomic_DNA"/>
</dbReference>
<dbReference type="NCBIfam" id="TIGR01993">
    <property type="entry name" value="Pyr-5-nucltdase"/>
    <property type="match status" value="1"/>
</dbReference>
<dbReference type="InterPro" id="IPR036412">
    <property type="entry name" value="HAD-like_sf"/>
</dbReference>
<evidence type="ECO:0000313" key="2">
    <source>
        <dbReference type="Proteomes" id="UP001156882"/>
    </source>
</evidence>
<dbReference type="Proteomes" id="UP001156882">
    <property type="component" value="Unassembled WGS sequence"/>
</dbReference>
<evidence type="ECO:0000313" key="1">
    <source>
        <dbReference type="EMBL" id="GLS19414.1"/>
    </source>
</evidence>
<dbReference type="NCBIfam" id="TIGR01509">
    <property type="entry name" value="HAD-SF-IA-v3"/>
    <property type="match status" value="1"/>
</dbReference>
<gene>
    <name evidence="1" type="ORF">GCM10007874_24310</name>
</gene>
<dbReference type="SUPFAM" id="SSF56784">
    <property type="entry name" value="HAD-like"/>
    <property type="match status" value="1"/>
</dbReference>
<dbReference type="SFLD" id="SFLDG01129">
    <property type="entry name" value="C1.5:_HAD__Beta-PGM__Phosphata"/>
    <property type="match status" value="1"/>
</dbReference>
<dbReference type="InterPro" id="IPR010237">
    <property type="entry name" value="Pyr-5-nucltdase"/>
</dbReference>
<name>A0ABQ6CI18_9HYPH</name>
<dbReference type="SFLD" id="SFLDG01132">
    <property type="entry name" value="C1.5.3:_5'-Nucleotidase_Like"/>
    <property type="match status" value="1"/>
</dbReference>
<protein>
    <submittedName>
        <fullName evidence="1">Pyrimidine 5'-nucleotidase</fullName>
    </submittedName>
</protein>
<dbReference type="PANTHER" id="PTHR12725:SF117">
    <property type="entry name" value="HALOACID DEHALOGENASE-LIKE HYDROLASE"/>
    <property type="match status" value="1"/>
</dbReference>
<keyword evidence="2" id="KW-1185">Reference proteome</keyword>
<proteinExistence type="predicted"/>
<accession>A0ABQ6CI18</accession>
<dbReference type="Gene3D" id="3.40.50.1000">
    <property type="entry name" value="HAD superfamily/HAD-like"/>
    <property type="match status" value="1"/>
</dbReference>
<comment type="caution">
    <text evidence="1">The sequence shown here is derived from an EMBL/GenBank/DDBJ whole genome shotgun (WGS) entry which is preliminary data.</text>
</comment>
<dbReference type="SFLD" id="SFLDS00003">
    <property type="entry name" value="Haloacid_Dehalogenase"/>
    <property type="match status" value="1"/>
</dbReference>
<organism evidence="1 2">
    <name type="scientific">Labrys miyagiensis</name>
    <dbReference type="NCBI Taxonomy" id="346912"/>
    <lineage>
        <taxon>Bacteria</taxon>
        <taxon>Pseudomonadati</taxon>
        <taxon>Pseudomonadota</taxon>
        <taxon>Alphaproteobacteria</taxon>
        <taxon>Hyphomicrobiales</taxon>
        <taxon>Xanthobacteraceae</taxon>
        <taxon>Labrys</taxon>
    </lineage>
</organism>